<feature type="region of interest" description="Disordered" evidence="1">
    <location>
        <begin position="1"/>
        <end position="86"/>
    </location>
</feature>
<dbReference type="STRING" id="106004.A0A1Y2D8G6"/>
<evidence type="ECO:0000313" key="2">
    <source>
        <dbReference type="EMBL" id="ORY55551.1"/>
    </source>
</evidence>
<organism evidence="2 3">
    <name type="scientific">Leucosporidium creatinivorum</name>
    <dbReference type="NCBI Taxonomy" id="106004"/>
    <lineage>
        <taxon>Eukaryota</taxon>
        <taxon>Fungi</taxon>
        <taxon>Dikarya</taxon>
        <taxon>Basidiomycota</taxon>
        <taxon>Pucciniomycotina</taxon>
        <taxon>Microbotryomycetes</taxon>
        <taxon>Leucosporidiales</taxon>
        <taxon>Leucosporidium</taxon>
    </lineage>
</organism>
<evidence type="ECO:0000313" key="3">
    <source>
        <dbReference type="Proteomes" id="UP000193467"/>
    </source>
</evidence>
<dbReference type="OrthoDB" id="2536117at2759"/>
<dbReference type="PANTHER" id="PTHR37327">
    <property type="entry name" value="CHROMOSOME 1, WHOLE GENOME SHOTGUN SEQUENCE"/>
    <property type="match status" value="1"/>
</dbReference>
<name>A0A1Y2D8G6_9BASI</name>
<feature type="compositionally biased region" description="Low complexity" evidence="1">
    <location>
        <begin position="34"/>
        <end position="66"/>
    </location>
</feature>
<dbReference type="Proteomes" id="UP000193467">
    <property type="component" value="Unassembled WGS sequence"/>
</dbReference>
<dbReference type="AlphaFoldDB" id="A0A1Y2D8G6"/>
<protein>
    <submittedName>
        <fullName evidence="2">Uncharacterized protein</fullName>
    </submittedName>
</protein>
<sequence>MPSTLPLLGRSNSNSSQGSFSETRDSPYSSYAALTQSPSLSHSQSSLPSYTHSSTPSETPTYSSFPRASTSFPGALTSPPPPTASATATAAAASISTIRRPFHLLRQILESLDGQGAYVTPRLFVPPQVWSQAGVKLVALETKVRMLDLLLSGLDSLSKVAVGWSEGRANVKGWNSELESFEGLMEGIQSTLSKKLGYGTGGKKMGSTSFSAWSSKLSRSLDRVANGRSLDKPDVYSEILAKVLRGANVIDLHLDLLATNSGPYSTLSPSDRARIEQRLKRASDFFGQVICRFVMRDVGMLVDKCESCSFAFVRSRAQVVGAVSLRSVGADRSLILIL</sequence>
<feature type="compositionally biased region" description="Low complexity" evidence="1">
    <location>
        <begin position="11"/>
        <end position="21"/>
    </location>
</feature>
<dbReference type="InParanoid" id="A0A1Y2D8G6"/>
<gene>
    <name evidence="2" type="ORF">BCR35DRAFT_271856</name>
</gene>
<reference evidence="2 3" key="1">
    <citation type="submission" date="2016-07" db="EMBL/GenBank/DDBJ databases">
        <title>Pervasive Adenine N6-methylation of Active Genes in Fungi.</title>
        <authorList>
            <consortium name="DOE Joint Genome Institute"/>
            <person name="Mondo S.J."/>
            <person name="Dannebaum R.O."/>
            <person name="Kuo R.C."/>
            <person name="Labutti K."/>
            <person name="Haridas S."/>
            <person name="Kuo A."/>
            <person name="Salamov A."/>
            <person name="Ahrendt S.R."/>
            <person name="Lipzen A."/>
            <person name="Sullivan W."/>
            <person name="Andreopoulos W.B."/>
            <person name="Clum A."/>
            <person name="Lindquist E."/>
            <person name="Daum C."/>
            <person name="Ramamoorthy G.K."/>
            <person name="Gryganskyi A."/>
            <person name="Culley D."/>
            <person name="Magnuson J.K."/>
            <person name="James T.Y."/>
            <person name="O'Malley M.A."/>
            <person name="Stajich J.E."/>
            <person name="Spatafora J.W."/>
            <person name="Visel A."/>
            <person name="Grigoriev I.V."/>
        </authorList>
    </citation>
    <scope>NUCLEOTIDE SEQUENCE [LARGE SCALE GENOMIC DNA]</scope>
    <source>
        <strain evidence="2 3">62-1032</strain>
    </source>
</reference>
<dbReference type="PANTHER" id="PTHR37327:SF1">
    <property type="entry name" value="MICROTUBULE INTERACTING AND TRANSPORT DOMAIN-CONTAINING PROTEIN"/>
    <property type="match status" value="1"/>
</dbReference>
<evidence type="ECO:0000256" key="1">
    <source>
        <dbReference type="SAM" id="MobiDB-lite"/>
    </source>
</evidence>
<dbReference type="EMBL" id="MCGR01000090">
    <property type="protein sequence ID" value="ORY55551.1"/>
    <property type="molecule type" value="Genomic_DNA"/>
</dbReference>
<proteinExistence type="predicted"/>
<comment type="caution">
    <text evidence="2">The sequence shown here is derived from an EMBL/GenBank/DDBJ whole genome shotgun (WGS) entry which is preliminary data.</text>
</comment>
<accession>A0A1Y2D8G6</accession>
<keyword evidence="3" id="KW-1185">Reference proteome</keyword>